<dbReference type="EMBL" id="JANIIK010000116">
    <property type="protein sequence ID" value="KAJ3587282.1"/>
    <property type="molecule type" value="Genomic_DNA"/>
</dbReference>
<reference evidence="2" key="1">
    <citation type="submission" date="2022-07" db="EMBL/GenBank/DDBJ databases">
        <title>Chromosome-level genome of Muraenolepis orangiensis.</title>
        <authorList>
            <person name="Kim J."/>
        </authorList>
    </citation>
    <scope>NUCLEOTIDE SEQUENCE</scope>
    <source>
        <strain evidence="2">KU_S4_2022</strain>
        <tissue evidence="2">Muscle</tissue>
    </source>
</reference>
<feature type="compositionally biased region" description="Polar residues" evidence="1">
    <location>
        <begin position="750"/>
        <end position="772"/>
    </location>
</feature>
<protein>
    <submittedName>
        <fullName evidence="2">Uncharacterized protein</fullName>
    </submittedName>
</protein>
<dbReference type="Proteomes" id="UP001148018">
    <property type="component" value="Unassembled WGS sequence"/>
</dbReference>
<feature type="region of interest" description="Disordered" evidence="1">
    <location>
        <begin position="669"/>
        <end position="784"/>
    </location>
</feature>
<gene>
    <name evidence="2" type="ORF">NHX12_010880</name>
</gene>
<feature type="non-terminal residue" evidence="2">
    <location>
        <position position="800"/>
    </location>
</feature>
<evidence type="ECO:0000313" key="2">
    <source>
        <dbReference type="EMBL" id="KAJ3587282.1"/>
    </source>
</evidence>
<name>A0A9Q0DIK9_9TELE</name>
<feature type="compositionally biased region" description="Polar residues" evidence="1">
    <location>
        <begin position="701"/>
        <end position="721"/>
    </location>
</feature>
<feature type="region of interest" description="Disordered" evidence="1">
    <location>
        <begin position="367"/>
        <end position="387"/>
    </location>
</feature>
<evidence type="ECO:0000313" key="3">
    <source>
        <dbReference type="Proteomes" id="UP001148018"/>
    </source>
</evidence>
<organism evidence="2 3">
    <name type="scientific">Muraenolepis orangiensis</name>
    <name type="common">Patagonian moray cod</name>
    <dbReference type="NCBI Taxonomy" id="630683"/>
    <lineage>
        <taxon>Eukaryota</taxon>
        <taxon>Metazoa</taxon>
        <taxon>Chordata</taxon>
        <taxon>Craniata</taxon>
        <taxon>Vertebrata</taxon>
        <taxon>Euteleostomi</taxon>
        <taxon>Actinopterygii</taxon>
        <taxon>Neopterygii</taxon>
        <taxon>Teleostei</taxon>
        <taxon>Neoteleostei</taxon>
        <taxon>Acanthomorphata</taxon>
        <taxon>Zeiogadaria</taxon>
        <taxon>Gadariae</taxon>
        <taxon>Gadiformes</taxon>
        <taxon>Muraenolepidoidei</taxon>
        <taxon>Muraenolepididae</taxon>
        <taxon>Muraenolepis</taxon>
    </lineage>
</organism>
<feature type="region of interest" description="Disordered" evidence="1">
    <location>
        <begin position="401"/>
        <end position="423"/>
    </location>
</feature>
<feature type="region of interest" description="Disordered" evidence="1">
    <location>
        <begin position="233"/>
        <end position="256"/>
    </location>
</feature>
<sequence length="800" mass="84525">MSNKTFCMSENHMGNINGPLSYGGLPLAITQSSPETTSPCSSTSPSYLCDLDSNSSPDFYIHDCCVKEDSHVDSLFPKSPMLSDVRINLHKTCFCFGDTGNDTWVVTSPESMEGSIPLDSCEVSRRCSFENDCSGELVMRNNSLNLEDETVPLLSSLEESIMSPAISSAVVQDNTSMEGFPVEKTNHACFGMTVILEDDCEHLTDEKIHNPNLHVTLPSETELGCRRKFLCDSSNSDHDGMPPPSGETSAKAGRPSHMNRTFVEINNATFMAPTLEEQDSGDNNQTSTPVLNIGNRFSPLPLSGSPLSVSKDGPEVFPPQGRQIPQTPEQQMIARLSSASGKAVKTFPKPDYSVVKSRIMTQLATPGTVPAQHKTSKINGHAKPSRVNGKALGKLKRTTASVSLKTAADPSQPGPLSIREDVEGVSRASLRNSLTGIDDALSALNTEQSPRSEQTASGQEVTSTQTQQPAKSTFCSSSSLLPPEKNDHADHHKPSPKKAEESHGNGVGSGSTSCCDIPPLAKMRSFDCSTSQSRPPREKKRTSSSSSFNFSSTTRPKPGNLSTSVPNKQGDKAGVKRGPPEGSSREVKKISLVAELPKSKVADASGSTCDQSKGRLGARPSPRQSTGLPASRLTAASPATRPVPLSSRLRHQGTSGAVLGATDLLQVKQNNPAAHPRALASDKATMGAPTTRTKPAVNGFRLQTSNRPSTAGSSNATASKTPHQKAQGPSRSTALKAGLQSDKSRDTGITPASATSCKSASSGKLGSARSTHPGSSPAPPSLGLQDAVLCGYESCMSLTE</sequence>
<proteinExistence type="predicted"/>
<dbReference type="AlphaFoldDB" id="A0A9Q0DIK9"/>
<feature type="region of interest" description="Disordered" evidence="1">
    <location>
        <begin position="445"/>
        <end position="651"/>
    </location>
</feature>
<comment type="caution">
    <text evidence="2">The sequence shown here is derived from an EMBL/GenBank/DDBJ whole genome shotgun (WGS) entry which is preliminary data.</text>
</comment>
<feature type="compositionally biased region" description="Low complexity" evidence="1">
    <location>
        <begin position="543"/>
        <end position="554"/>
    </location>
</feature>
<dbReference type="OrthoDB" id="10038993at2759"/>
<evidence type="ECO:0000256" key="1">
    <source>
        <dbReference type="SAM" id="MobiDB-lite"/>
    </source>
</evidence>
<feature type="compositionally biased region" description="Basic and acidic residues" evidence="1">
    <location>
        <begin position="484"/>
        <end position="503"/>
    </location>
</feature>
<keyword evidence="3" id="KW-1185">Reference proteome</keyword>
<feature type="compositionally biased region" description="Polar residues" evidence="1">
    <location>
        <begin position="445"/>
        <end position="480"/>
    </location>
</feature>
<accession>A0A9Q0DIK9</accession>